<organism evidence="1 2">
    <name type="scientific">Sphingobium yanoikuyae</name>
    <name type="common">Sphingomonas yanoikuyae</name>
    <dbReference type="NCBI Taxonomy" id="13690"/>
    <lineage>
        <taxon>Bacteria</taxon>
        <taxon>Pseudomonadati</taxon>
        <taxon>Pseudomonadota</taxon>
        <taxon>Alphaproteobacteria</taxon>
        <taxon>Sphingomonadales</taxon>
        <taxon>Sphingomonadaceae</taxon>
        <taxon>Sphingobium</taxon>
    </lineage>
</organism>
<protein>
    <submittedName>
        <fullName evidence="1">Uncharacterized protein</fullName>
    </submittedName>
</protein>
<gene>
    <name evidence="1" type="ORF">DAH51_07080</name>
</gene>
<evidence type="ECO:0000313" key="1">
    <source>
        <dbReference type="EMBL" id="RSU58000.1"/>
    </source>
</evidence>
<sequence length="228" mass="24539">MKIVPAHVWNPDPVRAGVQATVISGGTALDGDETVIQTDGGGRVEISYGEFDLDDPYARRLWDVWQDYFSGGARVVAVPVLALELAPVPAGASATIGVDDQWFPTSVSFSPPMIIAETVGLAPLRAITITLDISQGDAPEPGTWFGIGYRSYKIRRILNASGSQYEVEFSPPLRDAVADATPVNMDWPVVQCRPVLGQDLIPQISNGQYGSMSVSFVEDFTPLSEVVE</sequence>
<name>A0A430BZ72_SPHYA</name>
<dbReference type="AlphaFoldDB" id="A0A430BZ72"/>
<proteinExistence type="predicted"/>
<dbReference type="RefSeq" id="WP_125997800.1">
    <property type="nucleotide sequence ID" value="NZ_QRAL01000006.1"/>
</dbReference>
<evidence type="ECO:0000313" key="2">
    <source>
        <dbReference type="Proteomes" id="UP000287401"/>
    </source>
</evidence>
<dbReference type="EMBL" id="QRAL01000006">
    <property type="protein sequence ID" value="RSU58000.1"/>
    <property type="molecule type" value="Genomic_DNA"/>
</dbReference>
<comment type="caution">
    <text evidence="1">The sequence shown here is derived from an EMBL/GenBank/DDBJ whole genome shotgun (WGS) entry which is preliminary data.</text>
</comment>
<reference evidence="1 2" key="1">
    <citation type="submission" date="2018-07" db="EMBL/GenBank/DDBJ databases">
        <title>Genomic and Epidemiologic Investigation of an Indolent Hospital Outbreak.</title>
        <authorList>
            <person name="Johnson R.C."/>
            <person name="Deming C."/>
            <person name="Conlan S."/>
            <person name="Zellmer C.J."/>
            <person name="Michelin A.V."/>
            <person name="Lee-Lin S."/>
            <person name="Thomas P.J."/>
            <person name="Park M."/>
            <person name="Weingarten R.A."/>
            <person name="Less J."/>
            <person name="Dekker J.P."/>
            <person name="Frank K.M."/>
            <person name="Musser K.A."/>
            <person name="Mcquiston J.R."/>
            <person name="Henderson D.K."/>
            <person name="Lau A.F."/>
            <person name="Palmore T.N."/>
            <person name="Segre J.A."/>
        </authorList>
    </citation>
    <scope>NUCLEOTIDE SEQUENCE [LARGE SCALE GENOMIC DNA]</scope>
    <source>
        <strain evidence="1 2">SK-NIH.Env6_1116</strain>
    </source>
</reference>
<accession>A0A430BZ72</accession>
<dbReference type="Proteomes" id="UP000287401">
    <property type="component" value="Unassembled WGS sequence"/>
</dbReference>